<feature type="transmembrane region" description="Helical" evidence="6">
    <location>
        <begin position="62"/>
        <end position="84"/>
    </location>
</feature>
<comment type="subunit">
    <text evidence="6">HflC and HflK may interact to form a multimeric complex.</text>
</comment>
<dbReference type="GO" id="GO:0006508">
    <property type="term" value="P:proteolysis"/>
    <property type="evidence" value="ECO:0007669"/>
    <property type="project" value="UniProtKB-KW"/>
</dbReference>
<comment type="subcellular location">
    <subcellularLocation>
        <location evidence="1">Membrane</location>
        <topology evidence="1">Single-pass membrane protein</topology>
    </subcellularLocation>
</comment>
<evidence type="ECO:0000256" key="1">
    <source>
        <dbReference type="ARBA" id="ARBA00004167"/>
    </source>
</evidence>
<comment type="similarity">
    <text evidence="2 6">Belongs to the band 7/mec-2 family. HflK subfamily.</text>
</comment>
<reference evidence="11" key="1">
    <citation type="journal article" date="2019" name="Int. J. Syst. Evol. Microbiol.">
        <title>The Global Catalogue of Microorganisms (GCM) 10K type strain sequencing project: providing services to taxonomists for standard genome sequencing and annotation.</title>
        <authorList>
            <consortium name="The Broad Institute Genomics Platform"/>
            <consortium name="The Broad Institute Genome Sequencing Center for Infectious Disease"/>
            <person name="Wu L."/>
            <person name="Ma J."/>
        </authorList>
    </citation>
    <scope>NUCLEOTIDE SEQUENCE [LARGE SCALE GENOMIC DNA]</scope>
    <source>
        <strain evidence="11">KCTC 42182</strain>
    </source>
</reference>
<keyword evidence="5 6" id="KW-0472">Membrane</keyword>
<feature type="coiled-coil region" evidence="7">
    <location>
        <begin position="255"/>
        <end position="282"/>
    </location>
</feature>
<comment type="function">
    <text evidence="6">HflC and HflK could encode or regulate a protease.</text>
</comment>
<dbReference type="PANTHER" id="PTHR43327:SF2">
    <property type="entry name" value="MODULATOR OF FTSH PROTEASE HFLK"/>
    <property type="match status" value="1"/>
</dbReference>
<evidence type="ECO:0000256" key="5">
    <source>
        <dbReference type="ARBA" id="ARBA00023136"/>
    </source>
</evidence>
<dbReference type="Pfam" id="PF12221">
    <property type="entry name" value="HflK_N"/>
    <property type="match status" value="1"/>
</dbReference>
<keyword evidence="10" id="KW-0378">Hydrolase</keyword>
<name>A0ABV7VDY5_9PROT</name>
<dbReference type="Proteomes" id="UP001595711">
    <property type="component" value="Unassembled WGS sequence"/>
</dbReference>
<evidence type="ECO:0000313" key="11">
    <source>
        <dbReference type="Proteomes" id="UP001595711"/>
    </source>
</evidence>
<feature type="region of interest" description="Disordered" evidence="8">
    <location>
        <begin position="370"/>
        <end position="391"/>
    </location>
</feature>
<feature type="compositionally biased region" description="Low complexity" evidence="8">
    <location>
        <begin position="377"/>
        <end position="391"/>
    </location>
</feature>
<dbReference type="InterPro" id="IPR020980">
    <property type="entry name" value="Membrane_HflK_N"/>
</dbReference>
<protein>
    <recommendedName>
        <fullName evidence="6">Protein HflK</fullName>
    </recommendedName>
</protein>
<dbReference type="InterPro" id="IPR036013">
    <property type="entry name" value="Band_7/SPFH_dom_sf"/>
</dbReference>
<evidence type="ECO:0000259" key="9">
    <source>
        <dbReference type="SMART" id="SM00244"/>
    </source>
</evidence>
<feature type="domain" description="Band 7" evidence="9">
    <location>
        <begin position="81"/>
        <end position="263"/>
    </location>
</feature>
<accession>A0ABV7VDY5</accession>
<evidence type="ECO:0000256" key="6">
    <source>
        <dbReference type="RuleBase" id="RU364113"/>
    </source>
</evidence>
<dbReference type="PANTHER" id="PTHR43327">
    <property type="entry name" value="STOMATIN-LIKE PROTEIN 2, MITOCHONDRIAL"/>
    <property type="match status" value="1"/>
</dbReference>
<comment type="caution">
    <text evidence="10">The sequence shown here is derived from an EMBL/GenBank/DDBJ whole genome shotgun (WGS) entry which is preliminary data.</text>
</comment>
<dbReference type="Gene3D" id="3.30.479.30">
    <property type="entry name" value="Band 7 domain"/>
    <property type="match status" value="1"/>
</dbReference>
<organism evidence="10 11">
    <name type="scientific">Ferrovibrio xuzhouensis</name>
    <dbReference type="NCBI Taxonomy" id="1576914"/>
    <lineage>
        <taxon>Bacteria</taxon>
        <taxon>Pseudomonadati</taxon>
        <taxon>Pseudomonadota</taxon>
        <taxon>Alphaproteobacteria</taxon>
        <taxon>Rhodospirillales</taxon>
        <taxon>Rhodospirillaceae</taxon>
        <taxon>Ferrovibrio</taxon>
    </lineage>
</organism>
<dbReference type="GO" id="GO:0008233">
    <property type="term" value="F:peptidase activity"/>
    <property type="evidence" value="ECO:0007669"/>
    <property type="project" value="UniProtKB-KW"/>
</dbReference>
<keyword evidence="7" id="KW-0175">Coiled coil</keyword>
<dbReference type="CDD" id="cd03404">
    <property type="entry name" value="SPFH_HflK"/>
    <property type="match status" value="1"/>
</dbReference>
<gene>
    <name evidence="10" type="primary">hflK</name>
    <name evidence="10" type="ORF">ACFOOQ_02440</name>
</gene>
<evidence type="ECO:0000256" key="8">
    <source>
        <dbReference type="SAM" id="MobiDB-lite"/>
    </source>
</evidence>
<dbReference type="InterPro" id="IPR050710">
    <property type="entry name" value="Band7/mec-2_domain"/>
</dbReference>
<dbReference type="SMART" id="SM00244">
    <property type="entry name" value="PHB"/>
    <property type="match status" value="1"/>
</dbReference>
<proteinExistence type="inferred from homology"/>
<keyword evidence="4 6" id="KW-1133">Transmembrane helix</keyword>
<evidence type="ECO:0000256" key="7">
    <source>
        <dbReference type="SAM" id="Coils"/>
    </source>
</evidence>
<feature type="compositionally biased region" description="Gly residues" evidence="8">
    <location>
        <begin position="1"/>
        <end position="36"/>
    </location>
</feature>
<dbReference type="InterPro" id="IPR010201">
    <property type="entry name" value="HflK"/>
</dbReference>
<dbReference type="NCBIfam" id="TIGR01933">
    <property type="entry name" value="hflK"/>
    <property type="match status" value="1"/>
</dbReference>
<keyword evidence="10" id="KW-0645">Protease</keyword>
<evidence type="ECO:0000256" key="2">
    <source>
        <dbReference type="ARBA" id="ARBA00006971"/>
    </source>
</evidence>
<evidence type="ECO:0000256" key="4">
    <source>
        <dbReference type="ARBA" id="ARBA00022989"/>
    </source>
</evidence>
<dbReference type="InterPro" id="IPR001107">
    <property type="entry name" value="Band_7"/>
</dbReference>
<evidence type="ECO:0000256" key="3">
    <source>
        <dbReference type="ARBA" id="ARBA00022692"/>
    </source>
</evidence>
<dbReference type="Pfam" id="PF01145">
    <property type="entry name" value="Band_7"/>
    <property type="match status" value="1"/>
</dbReference>
<feature type="region of interest" description="Disordered" evidence="8">
    <location>
        <begin position="1"/>
        <end position="43"/>
    </location>
</feature>
<dbReference type="EMBL" id="JBHRYJ010000001">
    <property type="protein sequence ID" value="MFC3674383.1"/>
    <property type="molecule type" value="Genomic_DNA"/>
</dbReference>
<evidence type="ECO:0000313" key="10">
    <source>
        <dbReference type="EMBL" id="MFC3674383.1"/>
    </source>
</evidence>
<keyword evidence="11" id="KW-1185">Reference proteome</keyword>
<sequence length="391" mass="42969">MPWSNQGGGWQGGGGGRGPWGQGPRGNGPSGSGGGGPNPPNLEELLRRSQDRFRQFMPGGSVSGRGILLLILVAIAIWFGTGFYRVDTDEQGVVLRFGKVHAVTEPGLRYRLPWPIESVLTPKVTTVNREEIGFRSLGDVAGRGGTQQRDVPEESLMLTGDENIVDIDFTVLWQVKNAGEYLFNVVDPSRTIKQVAESAMREVVGKNNIQFILTDGRTKVANDTRVLIQKVLDDYKAGVVITQVALQRTEPPASVIDAFRDVQAAQADRERAQNEAEAYRNDIIPRARGEAQHIVQQAEAYKQEAIANAQGEASRFSQIYEQYRQAKEVTAKRMYLETMEQILQGTNKIIIDEKSGKGIVPYLPLTELQKAMPQQPPASSSLSPSSPTVKR</sequence>
<dbReference type="SUPFAM" id="SSF117892">
    <property type="entry name" value="Band 7/SPFH domain"/>
    <property type="match status" value="1"/>
</dbReference>
<keyword evidence="3 6" id="KW-0812">Transmembrane</keyword>
<dbReference type="RefSeq" id="WP_379721254.1">
    <property type="nucleotide sequence ID" value="NZ_JBHRYJ010000001.1"/>
</dbReference>